<reference evidence="1 2" key="1">
    <citation type="submission" date="2017-01" db="EMBL/GenBank/DDBJ databases">
        <title>Novel large sulfur bacteria in the metagenomes of groundwater-fed chemosynthetic microbial mats in the Lake Huron basin.</title>
        <authorList>
            <person name="Sharrar A.M."/>
            <person name="Flood B.E."/>
            <person name="Bailey J.V."/>
            <person name="Jones D.S."/>
            <person name="Biddanda B."/>
            <person name="Ruberg S.A."/>
            <person name="Marcus D.N."/>
            <person name="Dick G.J."/>
        </authorList>
    </citation>
    <scope>NUCLEOTIDE SEQUENCE [LARGE SCALE GENOMIC DNA]</scope>
    <source>
        <strain evidence="1">A7</strain>
    </source>
</reference>
<sequence>MRTIGQRTERQIGLVASGELLLQGARFNDEIHRLPTGSTTFIPKGVYRFMTHAQANQHQLDCLASGMAQVAQERKNERNTTVL</sequence>
<dbReference type="EMBL" id="MTEI01000012">
    <property type="protein sequence ID" value="OQW86928.1"/>
    <property type="molecule type" value="Genomic_DNA"/>
</dbReference>
<evidence type="ECO:0000313" key="1">
    <source>
        <dbReference type="EMBL" id="OQW86928.1"/>
    </source>
</evidence>
<protein>
    <submittedName>
        <fullName evidence="1">Uncharacterized protein</fullName>
    </submittedName>
</protein>
<dbReference type="AlphaFoldDB" id="A0A1W9KRH7"/>
<gene>
    <name evidence="1" type="ORF">BWK72_15595</name>
</gene>
<organism evidence="1 2">
    <name type="scientific">Rhodoferax ferrireducens</name>
    <dbReference type="NCBI Taxonomy" id="192843"/>
    <lineage>
        <taxon>Bacteria</taxon>
        <taxon>Pseudomonadati</taxon>
        <taxon>Pseudomonadota</taxon>
        <taxon>Betaproteobacteria</taxon>
        <taxon>Burkholderiales</taxon>
        <taxon>Comamonadaceae</taxon>
        <taxon>Rhodoferax</taxon>
    </lineage>
</organism>
<dbReference type="Proteomes" id="UP000192505">
    <property type="component" value="Unassembled WGS sequence"/>
</dbReference>
<name>A0A1W9KRH7_9BURK</name>
<comment type="caution">
    <text evidence="1">The sequence shown here is derived from an EMBL/GenBank/DDBJ whole genome shotgun (WGS) entry which is preliminary data.</text>
</comment>
<accession>A0A1W9KRH7</accession>
<evidence type="ECO:0000313" key="2">
    <source>
        <dbReference type="Proteomes" id="UP000192505"/>
    </source>
</evidence>
<proteinExistence type="predicted"/>